<evidence type="ECO:0000256" key="1">
    <source>
        <dbReference type="SAM" id="MobiDB-lite"/>
    </source>
</evidence>
<name>A0ABT0UU97_9ACTN</name>
<accession>A0ABT0UU97</accession>
<keyword evidence="3" id="KW-1185">Reference proteome</keyword>
<evidence type="ECO:0000313" key="3">
    <source>
        <dbReference type="Proteomes" id="UP001431429"/>
    </source>
</evidence>
<evidence type="ECO:0008006" key="4">
    <source>
        <dbReference type="Google" id="ProtNLM"/>
    </source>
</evidence>
<dbReference type="Proteomes" id="UP001431429">
    <property type="component" value="Unassembled WGS sequence"/>
</dbReference>
<comment type="caution">
    <text evidence="2">The sequence shown here is derived from an EMBL/GenBank/DDBJ whole genome shotgun (WGS) entry which is preliminary data.</text>
</comment>
<sequence length="63" mass="7311">MKTCQRFTRIRTGYEQDITYLRNHSERHHGKPSGKVSAKHALGAKRAMARALNRHYERCPECG</sequence>
<proteinExistence type="predicted"/>
<organism evidence="2 3">
    <name type="scientific">Streptomyces albipurpureus</name>
    <dbReference type="NCBI Taxonomy" id="2897419"/>
    <lineage>
        <taxon>Bacteria</taxon>
        <taxon>Bacillati</taxon>
        <taxon>Actinomycetota</taxon>
        <taxon>Actinomycetes</taxon>
        <taxon>Kitasatosporales</taxon>
        <taxon>Streptomycetaceae</taxon>
        <taxon>Streptomyces</taxon>
    </lineage>
</organism>
<dbReference type="RefSeq" id="WP_250922358.1">
    <property type="nucleotide sequence ID" value="NZ_JAMQAW010000036.1"/>
</dbReference>
<evidence type="ECO:0000313" key="2">
    <source>
        <dbReference type="EMBL" id="MCM2392040.1"/>
    </source>
</evidence>
<protein>
    <recommendedName>
        <fullName evidence="4">Transposase</fullName>
    </recommendedName>
</protein>
<feature type="region of interest" description="Disordered" evidence="1">
    <location>
        <begin position="25"/>
        <end position="46"/>
    </location>
</feature>
<reference evidence="2" key="1">
    <citation type="submission" date="2022-06" db="EMBL/GenBank/DDBJ databases">
        <title>Genome public.</title>
        <authorList>
            <person name="Sun Q."/>
        </authorList>
    </citation>
    <scope>NUCLEOTIDE SEQUENCE</scope>
    <source>
        <strain evidence="2">CWNU-1</strain>
    </source>
</reference>
<dbReference type="EMBL" id="JAMQAW010000036">
    <property type="protein sequence ID" value="MCM2392040.1"/>
    <property type="molecule type" value="Genomic_DNA"/>
</dbReference>
<gene>
    <name evidence="2" type="ORF">NBG84_27775</name>
</gene>